<organism evidence="2 3">
    <name type="scientific">Rhizopus oryzae</name>
    <name type="common">Mucormycosis agent</name>
    <name type="synonym">Rhizopus arrhizus var. delemar</name>
    <dbReference type="NCBI Taxonomy" id="64495"/>
    <lineage>
        <taxon>Eukaryota</taxon>
        <taxon>Fungi</taxon>
        <taxon>Fungi incertae sedis</taxon>
        <taxon>Mucoromycota</taxon>
        <taxon>Mucoromycotina</taxon>
        <taxon>Mucoromycetes</taxon>
        <taxon>Mucorales</taxon>
        <taxon>Mucorineae</taxon>
        <taxon>Rhizopodaceae</taxon>
        <taxon>Rhizopus</taxon>
    </lineage>
</organism>
<reference evidence="2" key="1">
    <citation type="journal article" date="2020" name="Microb. Genom.">
        <title>Genetic diversity of clinical and environmental Mucorales isolates obtained from an investigation of mucormycosis cases among solid organ transplant recipients.</title>
        <authorList>
            <person name="Nguyen M.H."/>
            <person name="Kaul D."/>
            <person name="Muto C."/>
            <person name="Cheng S.J."/>
            <person name="Richter R.A."/>
            <person name="Bruno V.M."/>
            <person name="Liu G."/>
            <person name="Beyhan S."/>
            <person name="Sundermann A.J."/>
            <person name="Mounaud S."/>
            <person name="Pasculle A.W."/>
            <person name="Nierman W.C."/>
            <person name="Driscoll E."/>
            <person name="Cumbie R."/>
            <person name="Clancy C.J."/>
            <person name="Dupont C.L."/>
        </authorList>
    </citation>
    <scope>NUCLEOTIDE SEQUENCE</scope>
    <source>
        <strain evidence="2">GL11</strain>
    </source>
</reference>
<gene>
    <name evidence="2" type="ORF">G6F64_015117</name>
</gene>
<feature type="compositionally biased region" description="Polar residues" evidence="1">
    <location>
        <begin position="46"/>
        <end position="57"/>
    </location>
</feature>
<feature type="region of interest" description="Disordered" evidence="1">
    <location>
        <begin position="45"/>
        <end position="72"/>
    </location>
</feature>
<accession>A0A9P6WS59</accession>
<evidence type="ECO:0000313" key="3">
    <source>
        <dbReference type="Proteomes" id="UP000716291"/>
    </source>
</evidence>
<evidence type="ECO:0000313" key="2">
    <source>
        <dbReference type="EMBL" id="KAG1274492.1"/>
    </source>
</evidence>
<comment type="caution">
    <text evidence="2">The sequence shown here is derived from an EMBL/GenBank/DDBJ whole genome shotgun (WGS) entry which is preliminary data.</text>
</comment>
<dbReference type="AlphaFoldDB" id="A0A9P6WS59"/>
<name>A0A9P6WS59_RHIOR</name>
<keyword evidence="3" id="KW-1185">Reference proteome</keyword>
<dbReference type="Proteomes" id="UP000716291">
    <property type="component" value="Unassembled WGS sequence"/>
</dbReference>
<evidence type="ECO:0000256" key="1">
    <source>
        <dbReference type="SAM" id="MobiDB-lite"/>
    </source>
</evidence>
<sequence>MCWNPGAPADRAAPAADAGTRVWVGPRNAWMRRGRCRVELARLKRQNQSSKLASTKVSAGGRTAPPAPPAGQ</sequence>
<dbReference type="EMBL" id="JAANQT010011246">
    <property type="protein sequence ID" value="KAG1274492.1"/>
    <property type="molecule type" value="Genomic_DNA"/>
</dbReference>
<proteinExistence type="predicted"/>
<protein>
    <submittedName>
        <fullName evidence="2">Uncharacterized protein</fullName>
    </submittedName>
</protein>